<dbReference type="InterPro" id="IPR001387">
    <property type="entry name" value="Cro/C1-type_HTH"/>
</dbReference>
<dbReference type="CDD" id="cd00093">
    <property type="entry name" value="HTH_XRE"/>
    <property type="match status" value="1"/>
</dbReference>
<protein>
    <submittedName>
        <fullName evidence="1">Helix-turn-helix transcriptional regulator</fullName>
    </submittedName>
</protein>
<dbReference type="Gene3D" id="1.10.260.40">
    <property type="entry name" value="lambda repressor-like DNA-binding domains"/>
    <property type="match status" value="1"/>
</dbReference>
<dbReference type="Proteomes" id="UP001326110">
    <property type="component" value="Chromosome"/>
</dbReference>
<sequence>MGRTRIEQADFPTLVCERLKEWGLSIRKQRVAQGILAVDLCSRLGISHPTLRRLELGEPTIGAVHYLSALHVLGIMEMTAPQPDPTLWRMNTEAPRARASNKHDDEYF</sequence>
<accession>A0ABZ0Y0X2</accession>
<dbReference type="GeneID" id="43166696"/>
<dbReference type="RefSeq" id="WP_019923776.1">
    <property type="nucleotide sequence ID" value="NZ_CP140152.1"/>
</dbReference>
<proteinExistence type="predicted"/>
<dbReference type="EMBL" id="CP140152">
    <property type="protein sequence ID" value="WQH04985.1"/>
    <property type="molecule type" value="Genomic_DNA"/>
</dbReference>
<name>A0ABZ0Y0X2_9BURK</name>
<gene>
    <name evidence="1" type="ORF">SR858_01185</name>
</gene>
<dbReference type="SUPFAM" id="SSF47413">
    <property type="entry name" value="lambda repressor-like DNA-binding domains"/>
    <property type="match status" value="1"/>
</dbReference>
<organism evidence="1 2">
    <name type="scientific">Duganella zoogloeoides</name>
    <dbReference type="NCBI Taxonomy" id="75659"/>
    <lineage>
        <taxon>Bacteria</taxon>
        <taxon>Pseudomonadati</taxon>
        <taxon>Pseudomonadota</taxon>
        <taxon>Betaproteobacteria</taxon>
        <taxon>Burkholderiales</taxon>
        <taxon>Oxalobacteraceae</taxon>
        <taxon>Telluria group</taxon>
        <taxon>Duganella</taxon>
    </lineage>
</organism>
<evidence type="ECO:0000313" key="2">
    <source>
        <dbReference type="Proteomes" id="UP001326110"/>
    </source>
</evidence>
<reference evidence="1 2" key="1">
    <citation type="submission" date="2023-11" db="EMBL/GenBank/DDBJ databases">
        <title>MicrobeMod: A computational toolkit for identifying prokaryotic methylation and restriction-modification with nanopore sequencing.</title>
        <authorList>
            <person name="Crits-Christoph A."/>
            <person name="Kang S.C."/>
            <person name="Lee H."/>
            <person name="Ostrov N."/>
        </authorList>
    </citation>
    <scope>NUCLEOTIDE SEQUENCE [LARGE SCALE GENOMIC DNA]</scope>
    <source>
        <strain evidence="1 2">ATCC 25935</strain>
    </source>
</reference>
<dbReference type="InterPro" id="IPR010982">
    <property type="entry name" value="Lambda_DNA-bd_dom_sf"/>
</dbReference>
<evidence type="ECO:0000313" key="1">
    <source>
        <dbReference type="EMBL" id="WQH04985.1"/>
    </source>
</evidence>
<keyword evidence="2" id="KW-1185">Reference proteome</keyword>